<dbReference type="Proteomes" id="UP000192596">
    <property type="component" value="Unassembled WGS sequence"/>
</dbReference>
<dbReference type="AlphaFoldDB" id="A0A1V8T2X8"/>
<feature type="transmembrane region" description="Helical" evidence="2">
    <location>
        <begin position="87"/>
        <end position="110"/>
    </location>
</feature>
<proteinExistence type="predicted"/>
<keyword evidence="2" id="KW-1133">Transmembrane helix</keyword>
<evidence type="ECO:0000256" key="2">
    <source>
        <dbReference type="SAM" id="Phobius"/>
    </source>
</evidence>
<protein>
    <recommendedName>
        <fullName evidence="5">MARVEL domain-containing protein</fullName>
    </recommendedName>
</protein>
<keyword evidence="4" id="KW-1185">Reference proteome</keyword>
<feature type="transmembrane region" description="Helical" evidence="2">
    <location>
        <begin position="56"/>
        <end position="80"/>
    </location>
</feature>
<keyword evidence="2" id="KW-0812">Transmembrane</keyword>
<accession>A0A1V8T2X8</accession>
<name>A0A1V8T2X8_9PEZI</name>
<gene>
    <name evidence="3" type="ORF">B0A48_09871</name>
</gene>
<evidence type="ECO:0000313" key="4">
    <source>
        <dbReference type="Proteomes" id="UP000192596"/>
    </source>
</evidence>
<feature type="region of interest" description="Disordered" evidence="1">
    <location>
        <begin position="208"/>
        <end position="238"/>
    </location>
</feature>
<sequence>MSSSLRLPALAFASLSIALSIAVLACSARTLAIFNDQHTTNAWLLPIWPNHFDLTGLKLLIGTSTGIVVLNAVAVVALFVPSMPASFTVLLSGVLSSILALVALIMPSLLNNEAPRRDTLQTWTCSWHDKSTFSGQQPPAQFSTLCHQTRFTTFTSIPMFLLQLLLLATAAYALFQSRRLTNARAHRTGGESGEMEKPLELGDYHAQPSFDTKRTVNGSPKSGVSTSVGTVPAKGALG</sequence>
<dbReference type="InParanoid" id="A0A1V8T2X8"/>
<evidence type="ECO:0000256" key="1">
    <source>
        <dbReference type="SAM" id="MobiDB-lite"/>
    </source>
</evidence>
<comment type="caution">
    <text evidence="3">The sequence shown here is derived from an EMBL/GenBank/DDBJ whole genome shotgun (WGS) entry which is preliminary data.</text>
</comment>
<dbReference type="OrthoDB" id="3890746at2759"/>
<organism evidence="3 4">
    <name type="scientific">Cryoendolithus antarcticus</name>
    <dbReference type="NCBI Taxonomy" id="1507870"/>
    <lineage>
        <taxon>Eukaryota</taxon>
        <taxon>Fungi</taxon>
        <taxon>Dikarya</taxon>
        <taxon>Ascomycota</taxon>
        <taxon>Pezizomycotina</taxon>
        <taxon>Dothideomycetes</taxon>
        <taxon>Dothideomycetidae</taxon>
        <taxon>Cladosporiales</taxon>
        <taxon>Cladosporiaceae</taxon>
        <taxon>Cryoendolithus</taxon>
    </lineage>
</organism>
<keyword evidence="2" id="KW-0472">Membrane</keyword>
<evidence type="ECO:0008006" key="5">
    <source>
        <dbReference type="Google" id="ProtNLM"/>
    </source>
</evidence>
<evidence type="ECO:0000313" key="3">
    <source>
        <dbReference type="EMBL" id="OQO05777.1"/>
    </source>
</evidence>
<feature type="transmembrane region" description="Helical" evidence="2">
    <location>
        <begin position="157"/>
        <end position="175"/>
    </location>
</feature>
<dbReference type="EMBL" id="NAJO01000018">
    <property type="protein sequence ID" value="OQO05777.1"/>
    <property type="molecule type" value="Genomic_DNA"/>
</dbReference>
<feature type="compositionally biased region" description="Polar residues" evidence="1">
    <location>
        <begin position="215"/>
        <end position="229"/>
    </location>
</feature>
<reference evidence="4" key="1">
    <citation type="submission" date="2017-03" db="EMBL/GenBank/DDBJ databases">
        <title>Genomes of endolithic fungi from Antarctica.</title>
        <authorList>
            <person name="Coleine C."/>
            <person name="Masonjones S."/>
            <person name="Stajich J.E."/>
        </authorList>
    </citation>
    <scope>NUCLEOTIDE SEQUENCE [LARGE SCALE GENOMIC DNA]</scope>
    <source>
        <strain evidence="4">CCFEE 5527</strain>
    </source>
</reference>
<dbReference type="PROSITE" id="PS51257">
    <property type="entry name" value="PROKAR_LIPOPROTEIN"/>
    <property type="match status" value="1"/>
</dbReference>